<dbReference type="InterPro" id="IPR014777">
    <property type="entry name" value="4pyrrole_Mease_sub1"/>
</dbReference>
<keyword evidence="3 7" id="KW-0489">Methyltransferase</keyword>
<dbReference type="CDD" id="cd11644">
    <property type="entry name" value="Precorrin-6Y-MT"/>
    <property type="match status" value="1"/>
</dbReference>
<dbReference type="GO" id="GO:0009236">
    <property type="term" value="P:cobalamin biosynthetic process"/>
    <property type="evidence" value="ECO:0007669"/>
    <property type="project" value="UniProtKB-UniPathway"/>
</dbReference>
<dbReference type="SUPFAM" id="SSF53790">
    <property type="entry name" value="Tetrapyrrole methylase"/>
    <property type="match status" value="1"/>
</dbReference>
<evidence type="ECO:0000256" key="3">
    <source>
        <dbReference type="ARBA" id="ARBA00022603"/>
    </source>
</evidence>
<dbReference type="Pfam" id="PF01135">
    <property type="entry name" value="PCMT"/>
    <property type="match status" value="1"/>
</dbReference>
<dbReference type="GO" id="GO:0032259">
    <property type="term" value="P:methylation"/>
    <property type="evidence" value="ECO:0007669"/>
    <property type="project" value="UniProtKB-KW"/>
</dbReference>
<comment type="caution">
    <text evidence="7">The sequence shown here is derived from an EMBL/GenBank/DDBJ whole genome shotgun (WGS) entry which is preliminary data.</text>
</comment>
<dbReference type="InterPro" id="IPR035996">
    <property type="entry name" value="4pyrrol_Methylase_sf"/>
</dbReference>
<organism evidence="7 8">
    <name type="scientific">Phytoactinopolyspora mesophila</name>
    <dbReference type="NCBI Taxonomy" id="2650750"/>
    <lineage>
        <taxon>Bacteria</taxon>
        <taxon>Bacillati</taxon>
        <taxon>Actinomycetota</taxon>
        <taxon>Actinomycetes</taxon>
        <taxon>Jiangellales</taxon>
        <taxon>Jiangellaceae</taxon>
        <taxon>Phytoactinopolyspora</taxon>
    </lineage>
</organism>
<gene>
    <name evidence="7" type="primary">cbiE</name>
    <name evidence="7" type="ORF">F7O44_24815</name>
</gene>
<dbReference type="NCBIfam" id="TIGR02467">
    <property type="entry name" value="CbiE"/>
    <property type="match status" value="1"/>
</dbReference>
<dbReference type="EMBL" id="WLZY01000011">
    <property type="protein sequence ID" value="NDL60301.1"/>
    <property type="molecule type" value="Genomic_DNA"/>
</dbReference>
<dbReference type="UniPathway" id="UPA00148"/>
<dbReference type="InterPro" id="IPR050714">
    <property type="entry name" value="Cobalamin_biosynth_MTase"/>
</dbReference>
<keyword evidence="4 7" id="KW-0808">Transferase</keyword>
<reference evidence="7 8" key="1">
    <citation type="submission" date="2019-11" db="EMBL/GenBank/DDBJ databases">
        <authorList>
            <person name="Li X.-J."/>
            <person name="Feng X.-M."/>
        </authorList>
    </citation>
    <scope>NUCLEOTIDE SEQUENCE [LARGE SCALE GENOMIC DNA]</scope>
    <source>
        <strain evidence="7 8">XMNu-373</strain>
    </source>
</reference>
<proteinExistence type="predicted"/>
<dbReference type="GO" id="GO:0008276">
    <property type="term" value="F:protein methyltransferase activity"/>
    <property type="evidence" value="ECO:0007669"/>
    <property type="project" value="InterPro"/>
</dbReference>
<dbReference type="InterPro" id="IPR012818">
    <property type="entry name" value="CbiE"/>
</dbReference>
<comment type="pathway">
    <text evidence="1">Cofactor biosynthesis; adenosylcobalamin biosynthesis.</text>
</comment>
<protein>
    <submittedName>
        <fullName evidence="7">Precorrin-6y C5,15-methyltransferase (Decarboxylating) subunit CbiE</fullName>
    </submittedName>
</protein>
<evidence type="ECO:0000256" key="2">
    <source>
        <dbReference type="ARBA" id="ARBA00022573"/>
    </source>
</evidence>
<keyword evidence="5" id="KW-0949">S-adenosyl-L-methionine</keyword>
<dbReference type="InterPro" id="IPR000878">
    <property type="entry name" value="4pyrrol_Mease"/>
</dbReference>
<evidence type="ECO:0000256" key="1">
    <source>
        <dbReference type="ARBA" id="ARBA00004953"/>
    </source>
</evidence>
<keyword evidence="2" id="KW-0169">Cobalamin biosynthesis</keyword>
<dbReference type="CDD" id="cd02440">
    <property type="entry name" value="AdoMet_MTases"/>
    <property type="match status" value="1"/>
</dbReference>
<evidence type="ECO:0000256" key="5">
    <source>
        <dbReference type="ARBA" id="ARBA00022691"/>
    </source>
</evidence>
<dbReference type="InterPro" id="IPR014008">
    <property type="entry name" value="Cbl_synth_MTase_CbiT"/>
</dbReference>
<dbReference type="Gene3D" id="3.40.1010.10">
    <property type="entry name" value="Cobalt-precorrin-4 Transmethylase, Domain 1"/>
    <property type="match status" value="1"/>
</dbReference>
<evidence type="ECO:0000313" key="8">
    <source>
        <dbReference type="Proteomes" id="UP000460435"/>
    </source>
</evidence>
<dbReference type="Gene3D" id="3.40.50.150">
    <property type="entry name" value="Vaccinia Virus protein VP39"/>
    <property type="match status" value="1"/>
</dbReference>
<dbReference type="SUPFAM" id="SSF53335">
    <property type="entry name" value="S-adenosyl-L-methionine-dependent methyltransferases"/>
    <property type="match status" value="1"/>
</dbReference>
<name>A0A7K3MAE9_9ACTN</name>
<dbReference type="Proteomes" id="UP000460435">
    <property type="component" value="Unassembled WGS sequence"/>
</dbReference>
<feature type="domain" description="Tetrapyrrole methylase" evidence="6">
    <location>
        <begin position="35"/>
        <end position="221"/>
    </location>
</feature>
<accession>A0A7K3MAE9</accession>
<dbReference type="InterPro" id="IPR029063">
    <property type="entry name" value="SAM-dependent_MTases_sf"/>
</dbReference>
<evidence type="ECO:0000313" key="7">
    <source>
        <dbReference type="EMBL" id="NDL60301.1"/>
    </source>
</evidence>
<evidence type="ECO:0000256" key="4">
    <source>
        <dbReference type="ARBA" id="ARBA00022679"/>
    </source>
</evidence>
<dbReference type="NCBIfam" id="TIGR02469">
    <property type="entry name" value="CbiT"/>
    <property type="match status" value="1"/>
</dbReference>
<dbReference type="InterPro" id="IPR006365">
    <property type="entry name" value="Cbl_synth_CobL"/>
</dbReference>
<keyword evidence="8" id="KW-1185">Reference proteome</keyword>
<dbReference type="Pfam" id="PF00590">
    <property type="entry name" value="TP_methylase"/>
    <property type="match status" value="1"/>
</dbReference>
<dbReference type="PANTHER" id="PTHR43182">
    <property type="entry name" value="COBALT-PRECORRIN-6B C(15)-METHYLTRANSFERASE (DECARBOXYLATING)"/>
    <property type="match status" value="1"/>
</dbReference>
<dbReference type="PIRSF" id="PIRSF036428">
    <property type="entry name" value="CobL"/>
    <property type="match status" value="1"/>
</dbReference>
<evidence type="ECO:0000259" key="6">
    <source>
        <dbReference type="Pfam" id="PF00590"/>
    </source>
</evidence>
<dbReference type="AlphaFoldDB" id="A0A7K3MAE9"/>
<dbReference type="PANTHER" id="PTHR43182:SF1">
    <property type="entry name" value="COBALT-PRECORRIN-7 C(5)-METHYLTRANSFERASE"/>
    <property type="match status" value="1"/>
</dbReference>
<sequence>MVSSFRSVGRRHRLTLGWATVKSVNQPPAAASPAMITVVGIGADGLSGLSEQAREAVAEADVLIGGQRHLDLVPLDGVTKLSWPSPFRPGLQRLFDEHRGRKITVLASGDPMVSGVGSILAKLFGMDAVRILPTVSSVSLARARLGWSSHGVDVVRLVDENADRVARFLTPRRRLLVLSADASTPGVVAEALTERGYGPSRMIVLENLGGPGERRFDGVAREWNHPPGAALNVVAVECESDHGTVPLPTVPGLPDEAFEHDRQLTKRDLRASCLARLMPVPGHHLWDVGAGSGSVAIEWMRAHPDNSAAAIEADPERAERIGRNARRLGVPDLFVVQGRAPKALRDLQPPDAVFLGGGVSTPGLIETCVKALRPGGRLVAHAVTLEAEAVLGTAYAAHGGELNRHSVEHAAPLGRYTGWQPARTLTQWHFIKEE</sequence>